<dbReference type="GO" id="GO:0010436">
    <property type="term" value="F:carotenoid dioxygenase activity"/>
    <property type="evidence" value="ECO:0007669"/>
    <property type="project" value="TreeGrafter"/>
</dbReference>
<keyword evidence="7" id="KW-1185">Reference proteome</keyword>
<dbReference type="GO" id="GO:0046872">
    <property type="term" value="F:metal ion binding"/>
    <property type="evidence" value="ECO:0007669"/>
    <property type="project" value="UniProtKB-KW"/>
</dbReference>
<dbReference type="KEGG" id="maga:Mag101_11250"/>
<evidence type="ECO:0000256" key="3">
    <source>
        <dbReference type="ARBA" id="ARBA00023002"/>
    </source>
</evidence>
<sequence length="475" mass="53606">MRFEGDPMDLSISPYLQGNYAPVTEEKDFGPDELKVEGQIPKNLLGAFMRDGPNSAFQPNHYVYPLDGDGMIHAVYLQDGKAAYKNRWVETSHLQTERQFNRTLYGSVGKMLPVPEEVIEAGGEPNPVRNTANTNILYHGGKLLAMWEGGFPHLLNSDLSTVGLYDYDGALQPGDALTAHPKICPATGDLISCTQRWDSANYWVQMFDKNAQHKKTIEVPFTRKGIIHDLQITENYVVIFYAPAFHDMARAMRGEDPFSWEPEKGTKIFVIPRNGSEDIVTYETEAFFSWHFCNGFEKGGKIIIDYVWINSMPFTQTQGTGVEKQPRRMYRMELDTKTRSVTNEQFSDVFCEFSRVDERRMGKSYRYGFAASSNRSWGDAHGYNCTGRYDFNTGETVLHEYGSEANAGEPVYVANPDSENEKDGWLMCFVYNPGEGQFLSILPAGDFSSGPVAKIHIPSRVPNGFHANWMQGLTL</sequence>
<organism evidence="6 7">
    <name type="scientific">Microbulbifer agarilyticus</name>
    <dbReference type="NCBI Taxonomy" id="260552"/>
    <lineage>
        <taxon>Bacteria</taxon>
        <taxon>Pseudomonadati</taxon>
        <taxon>Pseudomonadota</taxon>
        <taxon>Gammaproteobacteria</taxon>
        <taxon>Cellvibrionales</taxon>
        <taxon>Microbulbiferaceae</taxon>
        <taxon>Microbulbifer</taxon>
    </lineage>
</organism>
<dbReference type="EMBL" id="CP019650">
    <property type="protein sequence ID" value="AQQ68147.1"/>
    <property type="molecule type" value="Genomic_DNA"/>
</dbReference>
<evidence type="ECO:0000256" key="1">
    <source>
        <dbReference type="ARBA" id="ARBA00006787"/>
    </source>
</evidence>
<feature type="binding site" evidence="5">
    <location>
        <position position="228"/>
    </location>
    <ligand>
        <name>Fe cation</name>
        <dbReference type="ChEBI" id="CHEBI:24875"/>
        <note>catalytic</note>
    </ligand>
</feature>
<keyword evidence="3" id="KW-0560">Oxidoreductase</keyword>
<dbReference type="PANTHER" id="PTHR10543">
    <property type="entry name" value="BETA-CAROTENE DIOXYGENASE"/>
    <property type="match status" value="1"/>
</dbReference>
<evidence type="ECO:0000256" key="4">
    <source>
        <dbReference type="ARBA" id="ARBA00023004"/>
    </source>
</evidence>
<feature type="binding site" evidence="5">
    <location>
        <position position="466"/>
    </location>
    <ligand>
        <name>Fe cation</name>
        <dbReference type="ChEBI" id="CHEBI:24875"/>
        <note>catalytic</note>
    </ligand>
</feature>
<dbReference type="Proteomes" id="UP000188219">
    <property type="component" value="Chromosome"/>
</dbReference>
<evidence type="ECO:0000313" key="7">
    <source>
        <dbReference type="Proteomes" id="UP000188219"/>
    </source>
</evidence>
<accession>A0A1Q2M777</accession>
<dbReference type="InterPro" id="IPR004294">
    <property type="entry name" value="Carotenoid_Oase"/>
</dbReference>
<keyword evidence="4 5" id="KW-0408">Iron</keyword>
<dbReference type="Pfam" id="PF03055">
    <property type="entry name" value="RPE65"/>
    <property type="match status" value="1"/>
</dbReference>
<dbReference type="AlphaFoldDB" id="A0A1Q2M777"/>
<keyword evidence="2 5" id="KW-0479">Metal-binding</keyword>
<protein>
    <submittedName>
        <fullName evidence="6">Uncharacterized protein</fullName>
    </submittedName>
</protein>
<feature type="binding site" evidence="5">
    <location>
        <position position="180"/>
    </location>
    <ligand>
        <name>Fe cation</name>
        <dbReference type="ChEBI" id="CHEBI:24875"/>
        <note>catalytic</note>
    </ligand>
</feature>
<evidence type="ECO:0000256" key="5">
    <source>
        <dbReference type="PIRSR" id="PIRSR604294-1"/>
    </source>
</evidence>
<evidence type="ECO:0000256" key="2">
    <source>
        <dbReference type="ARBA" id="ARBA00022723"/>
    </source>
</evidence>
<feature type="binding site" evidence="5">
    <location>
        <position position="291"/>
    </location>
    <ligand>
        <name>Fe cation</name>
        <dbReference type="ChEBI" id="CHEBI:24875"/>
        <note>catalytic</note>
    </ligand>
</feature>
<evidence type="ECO:0000313" key="6">
    <source>
        <dbReference type="EMBL" id="AQQ68147.1"/>
    </source>
</evidence>
<comment type="similarity">
    <text evidence="1">Belongs to the carotenoid oxygenase family.</text>
</comment>
<gene>
    <name evidence="6" type="ORF">Mag101_11250</name>
</gene>
<dbReference type="STRING" id="260552.Mag101_11250"/>
<dbReference type="PANTHER" id="PTHR10543:SF89">
    <property type="entry name" value="CAROTENOID 9,10(9',10')-CLEAVAGE DIOXYGENASE 1"/>
    <property type="match status" value="1"/>
</dbReference>
<name>A0A1Q2M777_9GAMM</name>
<reference evidence="6" key="1">
    <citation type="submission" date="2017-02" db="EMBL/GenBank/DDBJ databases">
        <title>Genome of Microbulbifer agarilyticus GP101.</title>
        <authorList>
            <person name="Jung J."/>
            <person name="Bae S.S."/>
            <person name="Baek K."/>
        </authorList>
    </citation>
    <scope>NUCLEOTIDE SEQUENCE [LARGE SCALE GENOMIC DNA]</scope>
    <source>
        <strain evidence="6">GP101</strain>
    </source>
</reference>
<comment type="cofactor">
    <cofactor evidence="5">
        <name>Fe(2+)</name>
        <dbReference type="ChEBI" id="CHEBI:29033"/>
    </cofactor>
    <text evidence="5">Binds 1 Fe(2+) ion per subunit.</text>
</comment>
<proteinExistence type="inferred from homology"/>
<dbReference type="GO" id="GO:0016121">
    <property type="term" value="P:carotene catabolic process"/>
    <property type="evidence" value="ECO:0007669"/>
    <property type="project" value="TreeGrafter"/>
</dbReference>